<evidence type="ECO:0000259" key="1">
    <source>
        <dbReference type="Pfam" id="PF00899"/>
    </source>
</evidence>
<sequence length="240" mass="26052">MDPFLRTRWLIGSDAVDHLQKSCVAVFGVGGVGGFCIEALARAGVGRLDIVDYDRVDVTNINRQIIATTETVGELKVDVMKARIASIVPETEVRTHPMMFNEATAGEIDFSDYDYVVDAVDQVTAKLLIIEKAKACGVPVLSAMGAGNKLHPEALELAMLSETKVCPLARVMRREVKKRGLGDIPVVYSTEEPKKVEGIEERSPASISFVPSAAGLIAASKVIRDLVQSEKEDSLVRKLQ</sequence>
<evidence type="ECO:0000313" key="2">
    <source>
        <dbReference type="EMBL" id="MEQ3353213.1"/>
    </source>
</evidence>
<dbReference type="EMBL" id="JBBNPS010000004">
    <property type="protein sequence ID" value="MEQ3353213.1"/>
    <property type="molecule type" value="Genomic_DNA"/>
</dbReference>
<protein>
    <submittedName>
        <fullName evidence="2">tRNA threonylcarbamoyladenosine dehydratase</fullName>
    </submittedName>
</protein>
<dbReference type="Gene3D" id="3.40.50.720">
    <property type="entry name" value="NAD(P)-binding Rossmann-like Domain"/>
    <property type="match status" value="1"/>
</dbReference>
<evidence type="ECO:0000313" key="3">
    <source>
        <dbReference type="Proteomes" id="UP001481872"/>
    </source>
</evidence>
<keyword evidence="3" id="KW-1185">Reference proteome</keyword>
<dbReference type="PANTHER" id="PTHR43267:SF1">
    <property type="entry name" value="TRNA THREONYLCARBAMOYLADENOSINE DEHYDRATASE"/>
    <property type="match status" value="1"/>
</dbReference>
<proteinExistence type="predicted"/>
<dbReference type="Pfam" id="PF00899">
    <property type="entry name" value="ThiF"/>
    <property type="match status" value="1"/>
</dbReference>
<dbReference type="Proteomes" id="UP001481872">
    <property type="component" value="Unassembled WGS sequence"/>
</dbReference>
<comment type="caution">
    <text evidence="2">The sequence shown here is derived from an EMBL/GenBank/DDBJ whole genome shotgun (WGS) entry which is preliminary data.</text>
</comment>
<dbReference type="CDD" id="cd00755">
    <property type="entry name" value="YgdL_like"/>
    <property type="match status" value="1"/>
</dbReference>
<accession>A0ABV1J5L8</accession>
<dbReference type="InterPro" id="IPR045886">
    <property type="entry name" value="ThiF/MoeB/HesA"/>
</dbReference>
<organism evidence="2 3">
    <name type="scientific">Aedoeadaptatus acetigenes</name>
    <dbReference type="NCBI Taxonomy" id="2981723"/>
    <lineage>
        <taxon>Bacteria</taxon>
        <taxon>Bacillati</taxon>
        <taxon>Bacillota</taxon>
        <taxon>Tissierellia</taxon>
        <taxon>Tissierellales</taxon>
        <taxon>Peptoniphilaceae</taxon>
        <taxon>Aedoeadaptatus</taxon>
    </lineage>
</organism>
<dbReference type="RefSeq" id="WP_349053600.1">
    <property type="nucleotide sequence ID" value="NZ_JBBNPS010000004.1"/>
</dbReference>
<name>A0ABV1J5L8_9FIRM</name>
<reference evidence="2 3" key="1">
    <citation type="submission" date="2024-04" db="EMBL/GenBank/DDBJ databases">
        <title>Human intestinal bacterial collection.</title>
        <authorList>
            <person name="Pauvert C."/>
            <person name="Hitch T.C.A."/>
            <person name="Clavel T."/>
        </authorList>
    </citation>
    <scope>NUCLEOTIDE SEQUENCE [LARGE SCALE GENOMIC DNA]</scope>
    <source>
        <strain evidence="2 3">CLA-SR-H026</strain>
    </source>
</reference>
<dbReference type="InterPro" id="IPR035985">
    <property type="entry name" value="Ubiquitin-activating_enz"/>
</dbReference>
<dbReference type="InterPro" id="IPR000594">
    <property type="entry name" value="ThiF_NAD_FAD-bd"/>
</dbReference>
<gene>
    <name evidence="2" type="ORF">AAA081_02700</name>
</gene>
<feature type="domain" description="THIF-type NAD/FAD binding fold" evidence="1">
    <location>
        <begin position="10"/>
        <end position="229"/>
    </location>
</feature>
<dbReference type="PANTHER" id="PTHR43267">
    <property type="entry name" value="TRNA THREONYLCARBAMOYLADENOSINE DEHYDRATASE"/>
    <property type="match status" value="1"/>
</dbReference>
<dbReference type="SUPFAM" id="SSF69572">
    <property type="entry name" value="Activating enzymes of the ubiquitin-like proteins"/>
    <property type="match status" value="1"/>
</dbReference>